<feature type="signal peptide" evidence="5">
    <location>
        <begin position="1"/>
        <end position="18"/>
    </location>
</feature>
<dbReference type="RefSeq" id="WP_305907209.1">
    <property type="nucleotide sequence ID" value="NZ_CP157743.1"/>
</dbReference>
<evidence type="ECO:0000256" key="3">
    <source>
        <dbReference type="ARBA" id="ARBA00022729"/>
    </source>
</evidence>
<reference evidence="8 9" key="1">
    <citation type="journal article" date="2024" name="Microbiology">
        <title>Methylomarinum rosea sp. nov., a novel halophilic methanotrophic bacterium from the hypersaline Lake Elton.</title>
        <authorList>
            <person name="Suleimanov R.Z."/>
            <person name="Oshkin I.Y."/>
            <person name="Danilova O.V."/>
            <person name="Suzina N.E."/>
            <person name="Dedysh S.N."/>
        </authorList>
    </citation>
    <scope>NUCLEOTIDE SEQUENCE [LARGE SCALE GENOMIC DNA]</scope>
    <source>
        <strain evidence="8 9">Ch1-1</strain>
    </source>
</reference>
<organism evidence="8 9">
    <name type="scientific">Methylomarinum roseum</name>
    <dbReference type="NCBI Taxonomy" id="3067653"/>
    <lineage>
        <taxon>Bacteria</taxon>
        <taxon>Pseudomonadati</taxon>
        <taxon>Pseudomonadota</taxon>
        <taxon>Gammaproteobacteria</taxon>
        <taxon>Methylococcales</taxon>
        <taxon>Methylococcaceae</taxon>
        <taxon>Methylomarinum</taxon>
    </lineage>
</organism>
<dbReference type="Pfam" id="PF17188">
    <property type="entry name" value="MucB_RseB_C"/>
    <property type="match status" value="1"/>
</dbReference>
<dbReference type="CDD" id="cd16327">
    <property type="entry name" value="RseB"/>
    <property type="match status" value="1"/>
</dbReference>
<dbReference type="InterPro" id="IPR033434">
    <property type="entry name" value="MucB/RseB_N"/>
</dbReference>
<dbReference type="Gene3D" id="3.30.200.100">
    <property type="entry name" value="MucB/RseB, C-terminal domain"/>
    <property type="match status" value="1"/>
</dbReference>
<keyword evidence="4" id="KW-0574">Periplasm</keyword>
<dbReference type="GO" id="GO:0045152">
    <property type="term" value="F:antisigma factor binding"/>
    <property type="evidence" value="ECO:0007669"/>
    <property type="project" value="TreeGrafter"/>
</dbReference>
<keyword evidence="9" id="KW-1185">Reference proteome</keyword>
<evidence type="ECO:0000313" key="9">
    <source>
        <dbReference type="Proteomes" id="UP001225378"/>
    </source>
</evidence>
<dbReference type="InterPro" id="IPR033436">
    <property type="entry name" value="MucB/RseB_C"/>
</dbReference>
<evidence type="ECO:0000259" key="7">
    <source>
        <dbReference type="Pfam" id="PF17188"/>
    </source>
</evidence>
<name>A0AAU7NSW3_9GAMM</name>
<dbReference type="AlphaFoldDB" id="A0AAU7NSW3"/>
<keyword evidence="3 5" id="KW-0732">Signal</keyword>
<feature type="chain" id="PRO_5043582749" evidence="5">
    <location>
        <begin position="19"/>
        <end position="312"/>
    </location>
</feature>
<dbReference type="InterPro" id="IPR005588">
    <property type="entry name" value="MucB_RseB"/>
</dbReference>
<dbReference type="PANTHER" id="PTHR38782:SF1">
    <property type="entry name" value="SIGMA-E FACTOR REGULATORY PROTEIN RSEB"/>
    <property type="match status" value="1"/>
</dbReference>
<dbReference type="PIRSF" id="PIRSF005427">
    <property type="entry name" value="RseB"/>
    <property type="match status" value="1"/>
</dbReference>
<proteinExistence type="inferred from homology"/>
<dbReference type="PANTHER" id="PTHR38782">
    <property type="match status" value="1"/>
</dbReference>
<accession>A0AAU7NSW3</accession>
<dbReference type="Pfam" id="PF03888">
    <property type="entry name" value="MucB_RseB"/>
    <property type="match status" value="1"/>
</dbReference>
<dbReference type="GO" id="GO:0032885">
    <property type="term" value="P:regulation of polysaccharide biosynthetic process"/>
    <property type="evidence" value="ECO:0007669"/>
    <property type="project" value="TreeGrafter"/>
</dbReference>
<dbReference type="Gene3D" id="2.50.20.10">
    <property type="entry name" value="Lipoprotein localisation LolA/LolB/LppX"/>
    <property type="match status" value="1"/>
</dbReference>
<feature type="domain" description="MucB/RseB C-terminal" evidence="7">
    <location>
        <begin position="218"/>
        <end position="309"/>
    </location>
</feature>
<dbReference type="GO" id="GO:0030288">
    <property type="term" value="C:outer membrane-bounded periplasmic space"/>
    <property type="evidence" value="ECO:0007669"/>
    <property type="project" value="TreeGrafter"/>
</dbReference>
<sequence>MLQRLLFLLVVFSSSVFAEEQGGLEWLEKMSRAMKELNYQGTVAFMKNGQLDTMKYSHAAKNGVEQERLLSLNSPMREVIRDSGKISCTFKESQKRIVNHRPVSQSFIIDLPQQISQLAAVYKIVVSGEEAVAMRPARVLDIQPRDDYRYSRKVWLDKQRLLPLKIEVYDLNGAILEQVVFTDLSVEPQIPFLAIDNHEGDMDVQHIHRVQSESFDKIPFQLHNLPVGFNKVFFTRMSMHQSSQPVEHLLLSDGFSSISIYLDEKTEDMEVGLQNVGSVNSFTRIIADSQVTVLGEVPAKTVEYIAQGITFN</sequence>
<evidence type="ECO:0000256" key="4">
    <source>
        <dbReference type="ARBA" id="ARBA00022764"/>
    </source>
</evidence>
<gene>
    <name evidence="8" type="ORF">Q9L42_017140</name>
</gene>
<dbReference type="Proteomes" id="UP001225378">
    <property type="component" value="Chromosome"/>
</dbReference>
<dbReference type="InterPro" id="IPR038484">
    <property type="entry name" value="MucB/RseB_C_sf"/>
</dbReference>
<evidence type="ECO:0000256" key="2">
    <source>
        <dbReference type="ARBA" id="ARBA00008150"/>
    </source>
</evidence>
<feature type="domain" description="MucB/RseB N-terminal" evidence="6">
    <location>
        <begin position="25"/>
        <end position="191"/>
    </location>
</feature>
<dbReference type="KEGG" id="mech:Q9L42_017140"/>
<comment type="similarity">
    <text evidence="2">Belongs to the RseB family.</text>
</comment>
<dbReference type="EMBL" id="CP157743">
    <property type="protein sequence ID" value="XBS20063.1"/>
    <property type="molecule type" value="Genomic_DNA"/>
</dbReference>
<evidence type="ECO:0000259" key="6">
    <source>
        <dbReference type="Pfam" id="PF03888"/>
    </source>
</evidence>
<protein>
    <submittedName>
        <fullName evidence="8">MucB/RseB C-terminal domain-containing protein</fullName>
    </submittedName>
</protein>
<evidence type="ECO:0000256" key="1">
    <source>
        <dbReference type="ARBA" id="ARBA00004418"/>
    </source>
</evidence>
<evidence type="ECO:0000313" key="8">
    <source>
        <dbReference type="EMBL" id="XBS20063.1"/>
    </source>
</evidence>
<evidence type="ECO:0000256" key="5">
    <source>
        <dbReference type="SAM" id="SignalP"/>
    </source>
</evidence>
<comment type="subcellular location">
    <subcellularLocation>
        <location evidence="1">Periplasm</location>
    </subcellularLocation>
</comment>